<gene>
    <name evidence="1" type="ORF">DMA12_43905</name>
</gene>
<evidence type="ECO:0000313" key="2">
    <source>
        <dbReference type="Proteomes" id="UP000286716"/>
    </source>
</evidence>
<proteinExistence type="predicted"/>
<organism evidence="1 2">
    <name type="scientific">Amycolatopsis balhimycina DSM 5908</name>
    <dbReference type="NCBI Taxonomy" id="1081091"/>
    <lineage>
        <taxon>Bacteria</taxon>
        <taxon>Bacillati</taxon>
        <taxon>Actinomycetota</taxon>
        <taxon>Actinomycetes</taxon>
        <taxon>Pseudonocardiales</taxon>
        <taxon>Pseudonocardiaceae</taxon>
        <taxon>Amycolatopsis</taxon>
    </lineage>
</organism>
<dbReference type="Proteomes" id="UP000286716">
    <property type="component" value="Unassembled WGS sequence"/>
</dbReference>
<comment type="caution">
    <text evidence="1">The sequence shown here is derived from an EMBL/GenBank/DDBJ whole genome shotgun (WGS) entry which is preliminary data.</text>
</comment>
<dbReference type="OrthoDB" id="2969555at2"/>
<accession>A0A428VXH7</accession>
<reference evidence="1 2" key="1">
    <citation type="submission" date="2018-05" db="EMBL/GenBank/DDBJ databases">
        <title>Evolution of GPA BGCs.</title>
        <authorList>
            <person name="Waglechner N."/>
            <person name="Wright G.D."/>
        </authorList>
    </citation>
    <scope>NUCLEOTIDE SEQUENCE [LARGE SCALE GENOMIC DNA]</scope>
    <source>
        <strain evidence="1 2">DSM 5908</strain>
    </source>
</reference>
<keyword evidence="2" id="KW-1185">Reference proteome</keyword>
<evidence type="ECO:0000313" key="1">
    <source>
        <dbReference type="EMBL" id="RSM35570.1"/>
    </source>
</evidence>
<dbReference type="AlphaFoldDB" id="A0A428VXH7"/>
<name>A0A428VXH7_AMYBA</name>
<dbReference type="RefSeq" id="WP_026468606.1">
    <property type="nucleotide sequence ID" value="NZ_QHHU01000103.1"/>
</dbReference>
<protein>
    <submittedName>
        <fullName evidence="1">Uncharacterized protein</fullName>
    </submittedName>
</protein>
<dbReference type="EMBL" id="QHHU01000103">
    <property type="protein sequence ID" value="RSM35570.1"/>
    <property type="molecule type" value="Genomic_DNA"/>
</dbReference>
<sequence length="344" mass="37019">MARLPFQMRAFTRQIPPASGELPVSLARLLWGAMTVGTTPISLGVPSRPLIELCWRAAMAAASVTEDDRGARWVKTASYNRLDPSEKSAVSYFLGMTQAKITCEMLLGVPHLVHLDAVLALLGRSTNASRPDFVGFDLASMRYTIAVEAKGRTNDRTSDVTARAKSQAGLLPRIINTTTSVRVASVASFDGNDHWHAYLEDPPEPDDMLPSLTIEMLLVAYYRPLVAALLAAGVNTDDSDETTSVARLPEIDLSLGVPQPIVSILSSAPLSGPVEADQLQTIGADLMGVLMETPGKSEAGNAPELWRSRGRAEAENPKQCTGLDGVRVILGQSWPQNRFTVGVQ</sequence>